<evidence type="ECO:0000313" key="3">
    <source>
        <dbReference type="Proteomes" id="UP000807769"/>
    </source>
</evidence>
<dbReference type="PANTHER" id="PTHR10788:SF123">
    <property type="entry name" value="TREHALOSE-PHOSPHATASE"/>
    <property type="match status" value="1"/>
</dbReference>
<gene>
    <name evidence="2" type="ORF">BJ212DRAFT_1478087</name>
</gene>
<dbReference type="GO" id="GO:0005992">
    <property type="term" value="P:trehalose biosynthetic process"/>
    <property type="evidence" value="ECO:0007669"/>
    <property type="project" value="InterPro"/>
</dbReference>
<accession>A0A9P7EHC5</accession>
<name>A0A9P7EHC5_9AGAM</name>
<dbReference type="OrthoDB" id="755951at2759"/>
<evidence type="ECO:0000256" key="1">
    <source>
        <dbReference type="ARBA" id="ARBA00005409"/>
    </source>
</evidence>
<dbReference type="AlphaFoldDB" id="A0A9P7EHC5"/>
<organism evidence="2 3">
    <name type="scientific">Suillus subaureus</name>
    <dbReference type="NCBI Taxonomy" id="48587"/>
    <lineage>
        <taxon>Eukaryota</taxon>
        <taxon>Fungi</taxon>
        <taxon>Dikarya</taxon>
        <taxon>Basidiomycota</taxon>
        <taxon>Agaricomycotina</taxon>
        <taxon>Agaricomycetes</taxon>
        <taxon>Agaricomycetidae</taxon>
        <taxon>Boletales</taxon>
        <taxon>Suillineae</taxon>
        <taxon>Suillaceae</taxon>
        <taxon>Suillus</taxon>
    </lineage>
</organism>
<dbReference type="InterPro" id="IPR001830">
    <property type="entry name" value="Glyco_trans_20"/>
</dbReference>
<dbReference type="InterPro" id="IPR023214">
    <property type="entry name" value="HAD_sf"/>
</dbReference>
<dbReference type="GO" id="GO:0004805">
    <property type="term" value="F:trehalose-phosphatase activity"/>
    <property type="evidence" value="ECO:0007669"/>
    <property type="project" value="TreeGrafter"/>
</dbReference>
<dbReference type="GO" id="GO:0003825">
    <property type="term" value="F:alpha,alpha-trehalose-phosphate synthase (UDP-forming) activity"/>
    <property type="evidence" value="ECO:0007669"/>
    <property type="project" value="TreeGrafter"/>
</dbReference>
<comment type="caution">
    <text evidence="2">The sequence shown here is derived from an EMBL/GenBank/DDBJ whole genome shotgun (WGS) entry which is preliminary data.</text>
</comment>
<keyword evidence="3" id="KW-1185">Reference proteome</keyword>
<reference evidence="2" key="1">
    <citation type="journal article" date="2020" name="New Phytol.">
        <title>Comparative genomics reveals dynamic genome evolution in host specialist ectomycorrhizal fungi.</title>
        <authorList>
            <person name="Lofgren L.A."/>
            <person name="Nguyen N.H."/>
            <person name="Vilgalys R."/>
            <person name="Ruytinx J."/>
            <person name="Liao H.L."/>
            <person name="Branco S."/>
            <person name="Kuo A."/>
            <person name="LaButti K."/>
            <person name="Lipzen A."/>
            <person name="Andreopoulos W."/>
            <person name="Pangilinan J."/>
            <person name="Riley R."/>
            <person name="Hundley H."/>
            <person name="Na H."/>
            <person name="Barry K."/>
            <person name="Grigoriev I.V."/>
            <person name="Stajich J.E."/>
            <person name="Kennedy P.G."/>
        </authorList>
    </citation>
    <scope>NUCLEOTIDE SEQUENCE</scope>
    <source>
        <strain evidence="2">MN1</strain>
    </source>
</reference>
<dbReference type="Pfam" id="PF02358">
    <property type="entry name" value="Trehalose_PPase"/>
    <property type="match status" value="1"/>
</dbReference>
<dbReference type="Proteomes" id="UP000807769">
    <property type="component" value="Unassembled WGS sequence"/>
</dbReference>
<protein>
    <submittedName>
        <fullName evidence="2">Uncharacterized protein</fullName>
    </submittedName>
</protein>
<dbReference type="EMBL" id="JABBWG010000007">
    <property type="protein sequence ID" value="KAG1820990.1"/>
    <property type="molecule type" value="Genomic_DNA"/>
</dbReference>
<dbReference type="GO" id="GO:0005829">
    <property type="term" value="C:cytosol"/>
    <property type="evidence" value="ECO:0007669"/>
    <property type="project" value="TreeGrafter"/>
</dbReference>
<dbReference type="Gene3D" id="3.40.50.1000">
    <property type="entry name" value="HAD superfamily/HAD-like"/>
    <property type="match status" value="1"/>
</dbReference>
<dbReference type="InterPro" id="IPR036412">
    <property type="entry name" value="HAD-like_sf"/>
</dbReference>
<dbReference type="InterPro" id="IPR003337">
    <property type="entry name" value="Trehalose_PPase"/>
</dbReference>
<proteinExistence type="inferred from homology"/>
<sequence>MPFVALPSPDALTVLVKLTSDPNNIAYIISSQDQAFLEEHLGHFLCLGMSMEHGRFIHSPDSTVWMNFTASLDMGWREEVAEIFRQCQDLLENNVVSKSPIKMLMSKKNLEVRPIAVNKGEIVKHILYQNPGVEFIFCAGDNKTNEDMFCALLLFSPSSIGKVTMEPPLLVMLIDDTAKEYSDVELMVSPEAVFMTAVGHSSK</sequence>
<dbReference type="RefSeq" id="XP_041196057.1">
    <property type="nucleotide sequence ID" value="XM_041339656.1"/>
</dbReference>
<dbReference type="GeneID" id="64633672"/>
<dbReference type="PANTHER" id="PTHR10788">
    <property type="entry name" value="TREHALOSE-6-PHOSPHATE SYNTHASE"/>
    <property type="match status" value="1"/>
</dbReference>
<evidence type="ECO:0000313" key="2">
    <source>
        <dbReference type="EMBL" id="KAG1820990.1"/>
    </source>
</evidence>
<dbReference type="GO" id="GO:0005946">
    <property type="term" value="C:alpha,alpha-trehalose-phosphate synthase complex (UDP-forming)"/>
    <property type="evidence" value="ECO:0007669"/>
    <property type="project" value="TreeGrafter"/>
</dbReference>
<dbReference type="SUPFAM" id="SSF56784">
    <property type="entry name" value="HAD-like"/>
    <property type="match status" value="1"/>
</dbReference>
<comment type="similarity">
    <text evidence="1">In the N-terminal section; belongs to the glycosyltransferase 20 family.</text>
</comment>